<dbReference type="EMBL" id="SJPI01000001">
    <property type="protein sequence ID" value="TWT53000.1"/>
    <property type="molecule type" value="Genomic_DNA"/>
</dbReference>
<dbReference type="OrthoDB" id="291561at2"/>
<dbReference type="Proteomes" id="UP000316598">
    <property type="component" value="Unassembled WGS sequence"/>
</dbReference>
<keyword evidence="2" id="KW-1185">Reference proteome</keyword>
<name>A0A5C5WRB4_9BACT</name>
<evidence type="ECO:0000313" key="2">
    <source>
        <dbReference type="Proteomes" id="UP000316598"/>
    </source>
</evidence>
<organism evidence="1 2">
    <name type="scientific">Rubripirellula amarantea</name>
    <dbReference type="NCBI Taxonomy" id="2527999"/>
    <lineage>
        <taxon>Bacteria</taxon>
        <taxon>Pseudomonadati</taxon>
        <taxon>Planctomycetota</taxon>
        <taxon>Planctomycetia</taxon>
        <taxon>Pirellulales</taxon>
        <taxon>Pirellulaceae</taxon>
        <taxon>Rubripirellula</taxon>
    </lineage>
</organism>
<protein>
    <submittedName>
        <fullName evidence="1">Uncharacterized protein</fullName>
    </submittedName>
</protein>
<dbReference type="InterPro" id="IPR036890">
    <property type="entry name" value="HATPase_C_sf"/>
</dbReference>
<comment type="caution">
    <text evidence="1">The sequence shown here is derived from an EMBL/GenBank/DDBJ whole genome shotgun (WGS) entry which is preliminary data.</text>
</comment>
<proteinExistence type="predicted"/>
<sequence length="140" mass="15071">MSNHWIDPTQCDSLAVLVESVAGKMLIQHQSPICLELDIDTSLPVPADKARTCDLLTSIIRQSLDEMVDGGDLTIIAIDTGCGIELEIADTGRDISNRAQSRPMAAAAVNATLRWQNCPQGGGSVTIAFPPEQRQRRMAA</sequence>
<reference evidence="1 2" key="1">
    <citation type="submission" date="2019-02" db="EMBL/GenBank/DDBJ databases">
        <title>Deep-cultivation of Planctomycetes and their phenomic and genomic characterization uncovers novel biology.</title>
        <authorList>
            <person name="Wiegand S."/>
            <person name="Jogler M."/>
            <person name="Boedeker C."/>
            <person name="Pinto D."/>
            <person name="Vollmers J."/>
            <person name="Rivas-Marin E."/>
            <person name="Kohn T."/>
            <person name="Peeters S.H."/>
            <person name="Heuer A."/>
            <person name="Rast P."/>
            <person name="Oberbeckmann S."/>
            <person name="Bunk B."/>
            <person name="Jeske O."/>
            <person name="Meyerdierks A."/>
            <person name="Storesund J.E."/>
            <person name="Kallscheuer N."/>
            <person name="Luecker S."/>
            <person name="Lage O.M."/>
            <person name="Pohl T."/>
            <person name="Merkel B.J."/>
            <person name="Hornburger P."/>
            <person name="Mueller R.-W."/>
            <person name="Bruemmer F."/>
            <person name="Labrenz M."/>
            <person name="Spormann A.M."/>
            <person name="Op Den Camp H."/>
            <person name="Overmann J."/>
            <person name="Amann R."/>
            <person name="Jetten M.S.M."/>
            <person name="Mascher T."/>
            <person name="Medema M.H."/>
            <person name="Devos D.P."/>
            <person name="Kaster A.-K."/>
            <person name="Ovreas L."/>
            <person name="Rohde M."/>
            <person name="Galperin M.Y."/>
            <person name="Jogler C."/>
        </authorList>
    </citation>
    <scope>NUCLEOTIDE SEQUENCE [LARGE SCALE GENOMIC DNA]</scope>
    <source>
        <strain evidence="1 2">Pla22</strain>
    </source>
</reference>
<dbReference type="RefSeq" id="WP_146513290.1">
    <property type="nucleotide sequence ID" value="NZ_SJPI01000001.1"/>
</dbReference>
<dbReference type="SUPFAM" id="SSF55874">
    <property type="entry name" value="ATPase domain of HSP90 chaperone/DNA topoisomerase II/histidine kinase"/>
    <property type="match status" value="1"/>
</dbReference>
<gene>
    <name evidence="1" type="ORF">Pla22_06280</name>
</gene>
<evidence type="ECO:0000313" key="1">
    <source>
        <dbReference type="EMBL" id="TWT53000.1"/>
    </source>
</evidence>
<dbReference type="AlphaFoldDB" id="A0A5C5WRB4"/>
<accession>A0A5C5WRB4</accession>
<dbReference type="Gene3D" id="3.30.565.10">
    <property type="entry name" value="Histidine kinase-like ATPase, C-terminal domain"/>
    <property type="match status" value="1"/>
</dbReference>